<sequence>MLLPRRRFLGSSAFLLGSALTEALATPLWKWTDPSLLQIAKSGATTTKPSSTTGTAPVQFVDVAAKAGLTSPGVWGGVDHKRSIIEAKGSGIAFFDYDHDGWLDIYLTNGDRLDTQWPKGKAPTSHLYKNNRDGTFTDVTEGSGLAIRGWQTGVCVGDYNNDGWDDLFCCFWGHNILFHNNGNGTFTDVTRKAGLYRDEVRWGAGCTFLDYDRDGFLDLFVCNYLKLDPQHMNTSDDSHFCQWKGVPVMCGPRGLPPDTNLLFHNNGNGTFTDVSDQSGILKPGPRYSITAVSYDFDNDGWPDIYVAVDSQPSILFKNNHDGTFTDVAVEAGCAYSDGGHEQAGMGVAVGDYDCDGWFDIFKTNFADDSSNLYHCNGDGTYTDVSFTAGVGGNNQYVAWGCGFLDYDNNGWLDVMQINGHVYPEIDNYHFSQSYKNPRIVYRNLGNGSFQDVSSHMGPGIAEKFSSRGAAFGDYDNDGGIDALILNMNDPPSLIQNVSRHRGNWIKIKLVGTKCNRTAIGARVKVTTGKHTQMDEVHSGTSVMSQSDLRLHFGLGTATVADVVEVKWPTTQLVERFTRVAANRILTIREGHGIVQRTMPGNT</sequence>
<dbReference type="Gene3D" id="2.130.10.130">
    <property type="entry name" value="Integrin alpha, N-terminal"/>
    <property type="match status" value="2"/>
</dbReference>
<dbReference type="InterPro" id="IPR028994">
    <property type="entry name" value="Integrin_alpha_N"/>
</dbReference>
<proteinExistence type="predicted"/>
<dbReference type="PANTHER" id="PTHR16026:SF0">
    <property type="entry name" value="CARTILAGE ACIDIC PROTEIN 1"/>
    <property type="match status" value="1"/>
</dbReference>
<keyword evidence="5" id="KW-1185">Reference proteome</keyword>
<evidence type="ECO:0000259" key="3">
    <source>
        <dbReference type="Pfam" id="PF07593"/>
    </source>
</evidence>
<feature type="signal peptide" evidence="2">
    <location>
        <begin position="1"/>
        <end position="25"/>
    </location>
</feature>
<keyword evidence="1 2" id="KW-0732">Signal</keyword>
<dbReference type="AlphaFoldDB" id="A0A1G7GMW4"/>
<evidence type="ECO:0000313" key="5">
    <source>
        <dbReference type="Proteomes" id="UP000182427"/>
    </source>
</evidence>
<dbReference type="SUPFAM" id="SSF69318">
    <property type="entry name" value="Integrin alpha N-terminal domain"/>
    <property type="match status" value="1"/>
</dbReference>
<name>A0A1G7GMW4_9BACT</name>
<dbReference type="Proteomes" id="UP000182427">
    <property type="component" value="Chromosome I"/>
</dbReference>
<dbReference type="PANTHER" id="PTHR16026">
    <property type="entry name" value="CARTILAGE ACIDIC PROTEIN 1"/>
    <property type="match status" value="1"/>
</dbReference>
<evidence type="ECO:0000256" key="1">
    <source>
        <dbReference type="ARBA" id="ARBA00022729"/>
    </source>
</evidence>
<dbReference type="EMBL" id="LT629690">
    <property type="protein sequence ID" value="SDE89518.1"/>
    <property type="molecule type" value="Genomic_DNA"/>
</dbReference>
<protein>
    <submittedName>
        <fullName evidence="4">Repeat domain-containing protein</fullName>
    </submittedName>
</protein>
<dbReference type="Pfam" id="PF13517">
    <property type="entry name" value="FG-GAP_3"/>
    <property type="match status" value="3"/>
</dbReference>
<dbReference type="Pfam" id="PF07593">
    <property type="entry name" value="UnbV_ASPIC"/>
    <property type="match status" value="1"/>
</dbReference>
<dbReference type="RefSeq" id="WP_083343968.1">
    <property type="nucleotide sequence ID" value="NZ_LT629690.1"/>
</dbReference>
<dbReference type="OrthoDB" id="9816120at2"/>
<evidence type="ECO:0000313" key="4">
    <source>
        <dbReference type="EMBL" id="SDE89518.1"/>
    </source>
</evidence>
<reference evidence="4 5" key="1">
    <citation type="submission" date="2016-10" db="EMBL/GenBank/DDBJ databases">
        <authorList>
            <person name="de Groot N.N."/>
        </authorList>
    </citation>
    <scope>NUCLEOTIDE SEQUENCE [LARGE SCALE GENOMIC DNA]</scope>
    <source>
        <strain evidence="4 5">GAS232</strain>
    </source>
</reference>
<dbReference type="InterPro" id="IPR011519">
    <property type="entry name" value="UnbV_ASPIC"/>
</dbReference>
<accession>A0A1G7GMW4</accession>
<gene>
    <name evidence="4" type="ORF">SAMN05444167_0749</name>
</gene>
<feature type="chain" id="PRO_5009241155" evidence="2">
    <location>
        <begin position="26"/>
        <end position="602"/>
    </location>
</feature>
<feature type="domain" description="ASPIC/UnbV" evidence="3">
    <location>
        <begin position="518"/>
        <end position="586"/>
    </location>
</feature>
<dbReference type="InterPro" id="IPR013517">
    <property type="entry name" value="FG-GAP"/>
</dbReference>
<organism evidence="4 5">
    <name type="scientific">Terriglobus roseus</name>
    <dbReference type="NCBI Taxonomy" id="392734"/>
    <lineage>
        <taxon>Bacteria</taxon>
        <taxon>Pseudomonadati</taxon>
        <taxon>Acidobacteriota</taxon>
        <taxon>Terriglobia</taxon>
        <taxon>Terriglobales</taxon>
        <taxon>Acidobacteriaceae</taxon>
        <taxon>Terriglobus</taxon>
    </lineage>
</organism>
<evidence type="ECO:0000256" key="2">
    <source>
        <dbReference type="SAM" id="SignalP"/>
    </source>
</evidence>
<dbReference type="InterPro" id="IPR027039">
    <property type="entry name" value="Crtac1"/>
</dbReference>